<dbReference type="KEGG" id="reu:Reut_B5239"/>
<dbReference type="AlphaFoldDB" id="Q46QJ9"/>
<name>Q46QJ9_CUPPJ</name>
<dbReference type="EMBL" id="CP000091">
    <property type="protein sequence ID" value="AAZ64585.1"/>
    <property type="molecule type" value="Genomic_DNA"/>
</dbReference>
<reference evidence="1" key="1">
    <citation type="submission" date="2005-08" db="EMBL/GenBank/DDBJ databases">
        <title>Complete sequence of chromosome 2 of Ralstonia eutropha JMP134.</title>
        <authorList>
            <person name="Copeland A."/>
            <person name="Lucas S."/>
            <person name="Lapidus A."/>
            <person name="Barry K."/>
            <person name="Detter J.C."/>
            <person name="Glavina T."/>
            <person name="Hammon N."/>
            <person name="Israni S."/>
            <person name="Pitluck S."/>
            <person name="Goltsman E."/>
            <person name="Martinez M."/>
            <person name="Schmutz J."/>
            <person name="Larimer F."/>
            <person name="Land M."/>
            <person name="Lykidis A."/>
            <person name="Richardson P."/>
        </authorList>
    </citation>
    <scope>NUCLEOTIDE SEQUENCE [LARGE SCALE GENOMIC DNA]</scope>
    <source>
        <strain evidence="1">JMP134</strain>
    </source>
</reference>
<gene>
    <name evidence="1" type="ordered locus">Reut_B5239</name>
</gene>
<protein>
    <submittedName>
        <fullName evidence="1">Uncharacterized protein</fullName>
    </submittedName>
</protein>
<evidence type="ECO:0000313" key="1">
    <source>
        <dbReference type="EMBL" id="AAZ64585.1"/>
    </source>
</evidence>
<accession>Q46QJ9</accession>
<dbReference type="STRING" id="264198.Reut_B5239"/>
<dbReference type="HOGENOM" id="CLU_2552558_0_0_4"/>
<organism evidence="1">
    <name type="scientific">Cupriavidus pinatubonensis (strain JMP 134 / LMG 1197)</name>
    <name type="common">Cupriavidus necator (strain JMP 134)</name>
    <dbReference type="NCBI Taxonomy" id="264198"/>
    <lineage>
        <taxon>Bacteria</taxon>
        <taxon>Pseudomonadati</taxon>
        <taxon>Pseudomonadota</taxon>
        <taxon>Betaproteobacteria</taxon>
        <taxon>Burkholderiales</taxon>
        <taxon>Burkholderiaceae</taxon>
        <taxon>Cupriavidus</taxon>
    </lineage>
</organism>
<proteinExistence type="predicted"/>
<sequence length="82" mass="8834">MFARASGRPYRHRQQRVGVDGVAGPGGVPCALPVLPQVACRAGKSIILPGITLDAHAPSIQGNFLHWREVLTLPQKARLTTR</sequence>